<reference evidence="2 3" key="1">
    <citation type="submission" date="2024-04" db="EMBL/GenBank/DDBJ databases">
        <title>Tritrichomonas musculus Genome.</title>
        <authorList>
            <person name="Alves-Ferreira E."/>
            <person name="Grigg M."/>
            <person name="Lorenzi H."/>
            <person name="Galac M."/>
        </authorList>
    </citation>
    <scope>NUCLEOTIDE SEQUENCE [LARGE SCALE GENOMIC DNA]</scope>
    <source>
        <strain evidence="2 3">EAF2021</strain>
    </source>
</reference>
<protein>
    <recommendedName>
        <fullName evidence="1">Origin recognition complex subunit 3 winged helix C-terminal domain-containing protein</fullName>
    </recommendedName>
</protein>
<sequence>MDCVRVTVQTAQAVPKDKAIDPFSIIDKEIEDWWKTFFTSSVEVLMKNLSDFFEEHDNSPFPVVAHVIPPQDSSDSACFVESMLSLKIPFFDKKIHHIQHEKMILFNSASPPSNVPRVLSIFSCFNANQLFEEFVLNILMILFKFGISPENSFIGIIRSLYFDKYRSFSYLITIIRQSILEHITEKHSIDFTKFFESDAQSYIPHFLKQSSSNQKMPNEARIKIRINAINLSKALLNLFEIEPFIFAGVSSFDEIYKGSNYTKLLSKIRTMDQEVFKKYLEEETHELCSMFSEALIKKEESPAPAITRAKSRHSRQMAILGMSNDNDKSLPVNVLDSFFANAFKQINEKSPNIFKISGLGTFDPRNDLLEMLQDPKTDNDTAIAYQILNEQEAKTVNVADWLNAFSARINIKNKKVDDEDKAITLSRFQVSVSELEYLGFVDKRTRKPGTFRRIIRV</sequence>
<gene>
    <name evidence="2" type="ORF">M9Y10_012672</name>
</gene>
<evidence type="ECO:0000313" key="2">
    <source>
        <dbReference type="EMBL" id="KAK8860980.1"/>
    </source>
</evidence>
<dbReference type="Pfam" id="PF18137">
    <property type="entry name" value="WHD_ORC"/>
    <property type="match status" value="1"/>
</dbReference>
<feature type="domain" description="Origin recognition complex subunit 3 winged helix C-terminal" evidence="1">
    <location>
        <begin position="372"/>
        <end position="455"/>
    </location>
</feature>
<dbReference type="EMBL" id="JAPFFF010000018">
    <property type="protein sequence ID" value="KAK8860980.1"/>
    <property type="molecule type" value="Genomic_DNA"/>
</dbReference>
<comment type="caution">
    <text evidence="2">The sequence shown here is derived from an EMBL/GenBank/DDBJ whole genome shotgun (WGS) entry which is preliminary data.</text>
</comment>
<name>A0ABR2ID31_9EUKA</name>
<accession>A0ABR2ID31</accession>
<evidence type="ECO:0000313" key="3">
    <source>
        <dbReference type="Proteomes" id="UP001470230"/>
    </source>
</evidence>
<dbReference type="InterPro" id="IPR040855">
    <property type="entry name" value="ORC_WH_C"/>
</dbReference>
<dbReference type="Proteomes" id="UP001470230">
    <property type="component" value="Unassembled WGS sequence"/>
</dbReference>
<evidence type="ECO:0000259" key="1">
    <source>
        <dbReference type="Pfam" id="PF18137"/>
    </source>
</evidence>
<keyword evidence="3" id="KW-1185">Reference proteome</keyword>
<proteinExistence type="predicted"/>
<organism evidence="2 3">
    <name type="scientific">Tritrichomonas musculus</name>
    <dbReference type="NCBI Taxonomy" id="1915356"/>
    <lineage>
        <taxon>Eukaryota</taxon>
        <taxon>Metamonada</taxon>
        <taxon>Parabasalia</taxon>
        <taxon>Tritrichomonadida</taxon>
        <taxon>Tritrichomonadidae</taxon>
        <taxon>Tritrichomonas</taxon>
    </lineage>
</organism>